<keyword evidence="2" id="KW-0716">Sensory transduction</keyword>
<comment type="caution">
    <text evidence="5">The sequence shown here is derived from an EMBL/GenBank/DDBJ whole genome shotgun (WGS) entry which is preliminary data.</text>
</comment>
<dbReference type="InterPro" id="IPR011022">
    <property type="entry name" value="Arrestin_C-like"/>
</dbReference>
<dbReference type="GO" id="GO:0015031">
    <property type="term" value="P:protein transport"/>
    <property type="evidence" value="ECO:0007669"/>
    <property type="project" value="TreeGrafter"/>
</dbReference>
<evidence type="ECO:0000256" key="2">
    <source>
        <dbReference type="ARBA" id="ARBA00022606"/>
    </source>
</evidence>
<evidence type="ECO:0000256" key="3">
    <source>
        <dbReference type="SAM" id="MobiDB-lite"/>
    </source>
</evidence>
<evidence type="ECO:0000313" key="5">
    <source>
        <dbReference type="EMBL" id="CAF4829063.1"/>
    </source>
</evidence>
<feature type="compositionally biased region" description="Polar residues" evidence="3">
    <location>
        <begin position="392"/>
        <end position="424"/>
    </location>
</feature>
<dbReference type="AlphaFoldDB" id="A0A821QYC2"/>
<dbReference type="Pfam" id="PF00339">
    <property type="entry name" value="Arrestin_N"/>
    <property type="match status" value="1"/>
</dbReference>
<feature type="compositionally biased region" description="Low complexity" evidence="3">
    <location>
        <begin position="480"/>
        <end position="492"/>
    </location>
</feature>
<dbReference type="PANTHER" id="PTHR11188:SF176">
    <property type="entry name" value="ARRESTIN DOMAIN-CONTAINING PROTEIN 1"/>
    <property type="match status" value="1"/>
</dbReference>
<protein>
    <recommendedName>
        <fullName evidence="4">Arrestin C-terminal-like domain-containing protein</fullName>
    </recommendedName>
</protein>
<gene>
    <name evidence="5" type="ORF">PMACD_LOCUS5126</name>
</gene>
<dbReference type="Proteomes" id="UP000663880">
    <property type="component" value="Unassembled WGS sequence"/>
</dbReference>
<feature type="compositionally biased region" description="Pro residues" evidence="3">
    <location>
        <begin position="443"/>
        <end position="468"/>
    </location>
</feature>
<reference evidence="5" key="1">
    <citation type="submission" date="2021-02" db="EMBL/GenBank/DDBJ databases">
        <authorList>
            <person name="Steward A R."/>
        </authorList>
    </citation>
    <scope>NUCLEOTIDE SEQUENCE</scope>
</reference>
<dbReference type="EMBL" id="CAJOBZ010000009">
    <property type="protein sequence ID" value="CAF4829063.1"/>
    <property type="molecule type" value="Genomic_DNA"/>
</dbReference>
<dbReference type="InterPro" id="IPR011021">
    <property type="entry name" value="Arrestin-like_N"/>
</dbReference>
<feature type="compositionally biased region" description="Polar residues" evidence="3">
    <location>
        <begin position="469"/>
        <end position="479"/>
    </location>
</feature>
<feature type="domain" description="Arrestin C-terminal-like" evidence="4">
    <location>
        <begin position="4"/>
        <end position="150"/>
    </location>
</feature>
<dbReference type="Gene3D" id="2.60.40.640">
    <property type="match status" value="2"/>
</dbReference>
<accession>A0A821QYC2</accession>
<dbReference type="GO" id="GO:0005737">
    <property type="term" value="C:cytoplasm"/>
    <property type="evidence" value="ECO:0007669"/>
    <property type="project" value="TreeGrafter"/>
</dbReference>
<comment type="similarity">
    <text evidence="1">Belongs to the arrestin family.</text>
</comment>
<proteinExistence type="inferred from homology"/>
<dbReference type="PANTHER" id="PTHR11188">
    <property type="entry name" value="ARRESTIN DOMAIN CONTAINING PROTEIN"/>
    <property type="match status" value="1"/>
</dbReference>
<sequence length="527" mass="58186">MGFDEGLITLNSDNGSYFPGQTVYGKLVFSQDKIKKFRGISAKLKGYCKIHWTTHHSRRNSQGKSESYTVNHESYEEYINHKAFLIGGERGEVELQPGKYEFPFEFQLPGNCPSSFEGTVGHVRYEIKVVVDRAFKIDQEKKVAVRIIAPLDLNQDPYCREPIEFEFEDVYCCCCLSRGATDTVVKLPVAGYCPGQLIPIEVACENSGRVTIDDIKLMIKKKVTYHATTNPATRETKDLIAEIKKGPIPGDTTRNWTVEMVVPSIDIYNLAACRYIDVDYTFKVVVSPSGCHSDSKGYKRLVIGNIPLVGYQDDVQNPLHDQMPQISAPIVNQPSHQGNVSYPAPYPYPEVTPYPSGASYPVTTQYPSTQKAQTPYPPDQIAANTPYPPPYSQISQNPPYPQISQNPPYPQISQNPPYPQITQNPPYPKSPAYTSGDAAQSPPANPPYPNSPYPTPQNMPSANPPYPQNTPYQDTQTPYKGTGLKTGTFGFTVPTSVASEGNPPSMPAVTPANPFATASAPPALEKE</sequence>
<name>A0A821QYC2_9NEOP</name>
<feature type="domain" description="Arrestin C-terminal-like" evidence="4">
    <location>
        <begin position="177"/>
        <end position="308"/>
    </location>
</feature>
<feature type="compositionally biased region" description="Polar residues" evidence="3">
    <location>
        <begin position="361"/>
        <end position="373"/>
    </location>
</feature>
<dbReference type="Pfam" id="PF02752">
    <property type="entry name" value="Arrestin_C"/>
    <property type="match status" value="1"/>
</dbReference>
<dbReference type="SUPFAM" id="SSF81296">
    <property type="entry name" value="E set domains"/>
    <property type="match status" value="2"/>
</dbReference>
<evidence type="ECO:0000313" key="6">
    <source>
        <dbReference type="Proteomes" id="UP000663880"/>
    </source>
</evidence>
<dbReference type="InterPro" id="IPR014756">
    <property type="entry name" value="Ig_E-set"/>
</dbReference>
<dbReference type="InterPro" id="IPR050357">
    <property type="entry name" value="Arrestin_domain-protein"/>
</dbReference>
<evidence type="ECO:0000259" key="4">
    <source>
        <dbReference type="SMART" id="SM01017"/>
    </source>
</evidence>
<keyword evidence="6" id="KW-1185">Reference proteome</keyword>
<dbReference type="OrthoDB" id="7785529at2759"/>
<feature type="region of interest" description="Disordered" evidence="3">
    <location>
        <begin position="359"/>
        <end position="527"/>
    </location>
</feature>
<dbReference type="InterPro" id="IPR014752">
    <property type="entry name" value="Arrestin-like_C"/>
</dbReference>
<organism evidence="5 6">
    <name type="scientific">Pieris macdunnoughi</name>
    <dbReference type="NCBI Taxonomy" id="345717"/>
    <lineage>
        <taxon>Eukaryota</taxon>
        <taxon>Metazoa</taxon>
        <taxon>Ecdysozoa</taxon>
        <taxon>Arthropoda</taxon>
        <taxon>Hexapoda</taxon>
        <taxon>Insecta</taxon>
        <taxon>Pterygota</taxon>
        <taxon>Neoptera</taxon>
        <taxon>Endopterygota</taxon>
        <taxon>Lepidoptera</taxon>
        <taxon>Glossata</taxon>
        <taxon>Ditrysia</taxon>
        <taxon>Papilionoidea</taxon>
        <taxon>Pieridae</taxon>
        <taxon>Pierinae</taxon>
        <taxon>Pieris</taxon>
    </lineage>
</organism>
<evidence type="ECO:0000256" key="1">
    <source>
        <dbReference type="ARBA" id="ARBA00005298"/>
    </source>
</evidence>
<dbReference type="SMART" id="SM01017">
    <property type="entry name" value="Arrestin_C"/>
    <property type="match status" value="2"/>
</dbReference>